<comment type="cofactor">
    <cofactor evidence="4">
        <name>Zn(2+)</name>
        <dbReference type="ChEBI" id="CHEBI:29105"/>
    </cofactor>
</comment>
<dbReference type="Gene3D" id="3.20.20.70">
    <property type="entry name" value="Aldolase class I"/>
    <property type="match status" value="1"/>
</dbReference>
<dbReference type="GO" id="GO:0046496">
    <property type="term" value="P:nicotinamide nucleotide metabolic process"/>
    <property type="evidence" value="ECO:0007669"/>
    <property type="project" value="UniProtKB-ARBA"/>
</dbReference>
<dbReference type="PROSITE" id="PS01085">
    <property type="entry name" value="RIBUL_P_3_EPIMER_1"/>
    <property type="match status" value="1"/>
</dbReference>
<keyword evidence="16" id="KW-0413">Isomerase</keyword>
<dbReference type="SUPFAM" id="SSF50156">
    <property type="entry name" value="PDZ domain-like"/>
    <property type="match status" value="7"/>
</dbReference>
<keyword evidence="22" id="KW-1185">Reference proteome</keyword>
<reference evidence="21 22" key="1">
    <citation type="submission" date="2024-10" db="EMBL/GenBank/DDBJ databases">
        <authorList>
            <person name="Kim D."/>
        </authorList>
    </citation>
    <scope>NUCLEOTIDE SEQUENCE [LARGE SCALE GENOMIC DNA]</scope>
    <source>
        <strain evidence="21">Taebaek</strain>
    </source>
</reference>
<dbReference type="InterPro" id="IPR041489">
    <property type="entry name" value="PDZ_6"/>
</dbReference>
<dbReference type="GO" id="GO:0004750">
    <property type="term" value="F:D-ribulose-phosphate 3-epimerase activity"/>
    <property type="evidence" value="ECO:0007669"/>
    <property type="project" value="UniProtKB-EC"/>
</dbReference>
<evidence type="ECO:0000256" key="4">
    <source>
        <dbReference type="ARBA" id="ARBA00001947"/>
    </source>
</evidence>
<dbReference type="InterPro" id="IPR036034">
    <property type="entry name" value="PDZ_sf"/>
</dbReference>
<feature type="region of interest" description="Disordered" evidence="19">
    <location>
        <begin position="544"/>
        <end position="581"/>
    </location>
</feature>
<dbReference type="EC" id="5.1.3.1" evidence="9"/>
<dbReference type="InterPro" id="IPR043545">
    <property type="entry name" value="GRIP1/2"/>
</dbReference>
<dbReference type="NCBIfam" id="NF004076">
    <property type="entry name" value="PRK05581.1-4"/>
    <property type="match status" value="1"/>
</dbReference>
<evidence type="ECO:0000256" key="12">
    <source>
        <dbReference type="ARBA" id="ARBA00022737"/>
    </source>
</evidence>
<dbReference type="InterPro" id="IPR013785">
    <property type="entry name" value="Aldolase_TIM"/>
</dbReference>
<dbReference type="InterPro" id="IPR000056">
    <property type="entry name" value="Ribul_P_3_epim-like"/>
</dbReference>
<feature type="region of interest" description="Disordered" evidence="19">
    <location>
        <begin position="1300"/>
        <end position="1329"/>
    </location>
</feature>
<dbReference type="Gene3D" id="2.30.42.10">
    <property type="match status" value="7"/>
</dbReference>
<dbReference type="PANTHER" id="PTHR46227:SF2">
    <property type="entry name" value="FI03335P"/>
    <property type="match status" value="1"/>
</dbReference>
<evidence type="ECO:0000256" key="13">
    <source>
        <dbReference type="ARBA" id="ARBA00022833"/>
    </source>
</evidence>
<feature type="compositionally biased region" description="Acidic residues" evidence="19">
    <location>
        <begin position="1306"/>
        <end position="1329"/>
    </location>
</feature>
<feature type="domain" description="PDZ" evidence="20">
    <location>
        <begin position="254"/>
        <end position="344"/>
    </location>
</feature>
<evidence type="ECO:0000256" key="2">
    <source>
        <dbReference type="ARBA" id="ARBA00001936"/>
    </source>
</evidence>
<dbReference type="CDD" id="cd00429">
    <property type="entry name" value="RPE"/>
    <property type="match status" value="1"/>
</dbReference>
<evidence type="ECO:0000256" key="9">
    <source>
        <dbReference type="ARBA" id="ARBA00013188"/>
    </source>
</evidence>
<evidence type="ECO:0000256" key="8">
    <source>
        <dbReference type="ARBA" id="ARBA00011738"/>
    </source>
</evidence>
<dbReference type="GO" id="GO:0005737">
    <property type="term" value="C:cytoplasm"/>
    <property type="evidence" value="ECO:0007669"/>
    <property type="project" value="UniProtKB-SubCell"/>
</dbReference>
<comment type="subunit">
    <text evidence="8">Homodimer.</text>
</comment>
<comment type="function">
    <text evidence="18">Catalyzes the reversible epimerization of D-ribulose 5-phosphate to D-xylulose 5-phosphate.</text>
</comment>
<dbReference type="PANTHER" id="PTHR46227">
    <property type="entry name" value="GLUTAMATE RECEPTOR-INTERACTING PROTEIN GRIP"/>
    <property type="match status" value="1"/>
</dbReference>
<keyword evidence="12" id="KW-0677">Repeat</keyword>
<evidence type="ECO:0000256" key="15">
    <source>
        <dbReference type="ARBA" id="ARBA00023211"/>
    </source>
</evidence>
<evidence type="ECO:0000256" key="1">
    <source>
        <dbReference type="ARBA" id="ARBA00001782"/>
    </source>
</evidence>
<feature type="compositionally biased region" description="Polar residues" evidence="19">
    <location>
        <begin position="546"/>
        <end position="555"/>
    </location>
</feature>
<dbReference type="Proteomes" id="UP001620645">
    <property type="component" value="Unassembled WGS sequence"/>
</dbReference>
<dbReference type="InterPro" id="IPR026019">
    <property type="entry name" value="Ribul_P_3_epim"/>
</dbReference>
<feature type="domain" description="PDZ" evidence="20">
    <location>
        <begin position="360"/>
        <end position="450"/>
    </location>
</feature>
<comment type="cofactor">
    <cofactor evidence="3">
        <name>Co(2+)</name>
        <dbReference type="ChEBI" id="CHEBI:48828"/>
    </cofactor>
</comment>
<evidence type="ECO:0000256" key="10">
    <source>
        <dbReference type="ARBA" id="ARBA00022490"/>
    </source>
</evidence>
<feature type="domain" description="PDZ" evidence="20">
    <location>
        <begin position="594"/>
        <end position="670"/>
    </location>
</feature>
<feature type="compositionally biased region" description="Basic and acidic residues" evidence="19">
    <location>
        <begin position="452"/>
        <end position="465"/>
    </location>
</feature>
<evidence type="ECO:0000313" key="22">
    <source>
        <dbReference type="Proteomes" id="UP001620645"/>
    </source>
</evidence>
<evidence type="ECO:0000256" key="7">
    <source>
        <dbReference type="ARBA" id="ARBA00009541"/>
    </source>
</evidence>
<feature type="compositionally biased region" description="Polar residues" evidence="19">
    <location>
        <begin position="562"/>
        <end position="581"/>
    </location>
</feature>
<evidence type="ECO:0000256" key="17">
    <source>
        <dbReference type="ARBA" id="ARBA00023277"/>
    </source>
</evidence>
<dbReference type="Pfam" id="PF17820">
    <property type="entry name" value="PDZ_6"/>
    <property type="match status" value="1"/>
</dbReference>
<keyword evidence="11" id="KW-0479">Metal-binding</keyword>
<evidence type="ECO:0000256" key="5">
    <source>
        <dbReference type="ARBA" id="ARBA00001954"/>
    </source>
</evidence>
<comment type="cofactor">
    <cofactor evidence="5">
        <name>Fe(2+)</name>
        <dbReference type="ChEBI" id="CHEBI:29033"/>
    </cofactor>
</comment>
<evidence type="ECO:0000259" key="20">
    <source>
        <dbReference type="PROSITE" id="PS50106"/>
    </source>
</evidence>
<keyword evidence="17" id="KW-0119">Carbohydrate metabolism</keyword>
<comment type="similarity">
    <text evidence="7">Belongs to the ribulose-phosphate 3-epimerase family.</text>
</comment>
<feature type="domain" description="PDZ" evidence="20">
    <location>
        <begin position="1335"/>
        <end position="1415"/>
    </location>
</feature>
<evidence type="ECO:0000256" key="11">
    <source>
        <dbReference type="ARBA" id="ARBA00022723"/>
    </source>
</evidence>
<keyword evidence="13" id="KW-0862">Zinc</keyword>
<keyword evidence="14" id="KW-0408">Iron</keyword>
<dbReference type="GO" id="GO:0046872">
    <property type="term" value="F:metal ion binding"/>
    <property type="evidence" value="ECO:0007669"/>
    <property type="project" value="UniProtKB-KW"/>
</dbReference>
<feature type="domain" description="PDZ" evidence="20">
    <location>
        <begin position="854"/>
        <end position="938"/>
    </location>
</feature>
<dbReference type="GO" id="GO:1901135">
    <property type="term" value="P:carbohydrate derivative metabolic process"/>
    <property type="evidence" value="ECO:0007669"/>
    <property type="project" value="UniProtKB-ARBA"/>
</dbReference>
<gene>
    <name evidence="21" type="ORF">niasHS_002488</name>
</gene>
<evidence type="ECO:0000256" key="18">
    <source>
        <dbReference type="ARBA" id="ARBA00057323"/>
    </source>
</evidence>
<name>A0ABD2KKJ6_HETSC</name>
<dbReference type="SUPFAM" id="SSF51366">
    <property type="entry name" value="Ribulose-phoshate binding barrel"/>
    <property type="match status" value="1"/>
</dbReference>
<dbReference type="SMART" id="SM00228">
    <property type="entry name" value="PDZ"/>
    <property type="match status" value="7"/>
</dbReference>
<feature type="region of interest" description="Disordered" evidence="19">
    <location>
        <begin position="452"/>
        <end position="492"/>
    </location>
</feature>
<comment type="cofactor">
    <cofactor evidence="2">
        <name>Mn(2+)</name>
        <dbReference type="ChEBI" id="CHEBI:29035"/>
    </cofactor>
</comment>
<dbReference type="GO" id="GO:0006163">
    <property type="term" value="P:purine nucleotide metabolic process"/>
    <property type="evidence" value="ECO:0007669"/>
    <property type="project" value="UniProtKB-ARBA"/>
</dbReference>
<dbReference type="GO" id="GO:0006091">
    <property type="term" value="P:generation of precursor metabolites and energy"/>
    <property type="evidence" value="ECO:0007669"/>
    <property type="project" value="UniProtKB-ARBA"/>
</dbReference>
<evidence type="ECO:0000256" key="16">
    <source>
        <dbReference type="ARBA" id="ARBA00023235"/>
    </source>
</evidence>
<evidence type="ECO:0000256" key="19">
    <source>
        <dbReference type="SAM" id="MobiDB-lite"/>
    </source>
</evidence>
<dbReference type="PROSITE" id="PS01086">
    <property type="entry name" value="RIBUL_P_3_EPIMER_2"/>
    <property type="match status" value="1"/>
</dbReference>
<evidence type="ECO:0000256" key="3">
    <source>
        <dbReference type="ARBA" id="ARBA00001941"/>
    </source>
</evidence>
<dbReference type="FunFam" id="3.20.20.70:FF:000191">
    <property type="entry name" value="ribulose-phosphate 3-epimerase isoform X2"/>
    <property type="match status" value="1"/>
</dbReference>
<dbReference type="Pfam" id="PF00595">
    <property type="entry name" value="PDZ"/>
    <property type="match status" value="6"/>
</dbReference>
<feature type="domain" description="PDZ" evidence="20">
    <location>
        <begin position="754"/>
        <end position="839"/>
    </location>
</feature>
<evidence type="ECO:0000313" key="21">
    <source>
        <dbReference type="EMBL" id="KAL3103302.1"/>
    </source>
</evidence>
<evidence type="ECO:0000256" key="6">
    <source>
        <dbReference type="ARBA" id="ARBA00004496"/>
    </source>
</evidence>
<dbReference type="InterPro" id="IPR011060">
    <property type="entry name" value="RibuloseP-bd_barrel"/>
</dbReference>
<sequence length="1661" mass="181227">MEKESVKEWADSTAAQFGQTLAQSVGGGPSLWPSPLVLRDSFHFFGISLRTPSEYYHFLEMTKAAKSEMNLKDGEEKQQKQSELSFGRERRKSARIWQEKEQRKRRMNQSSDQSTVSAVDHFVCTCALPSTSSAPSKCQRAPLFGKVFIQIRKSPGQPLGLGIAGGVDRPIGPVVSFLRPGFIAHRSDQIQVGDRIVSINGVNVGTLTHGQILALLRNGGSDLVDLELEYELDKDGTESSGNEAALQRKTVELELVDEKSADGLGNFGLTVRGGAFGPDPTKSRPLTVTSIRAGGAAHREGRLRVGDRLTAIDGVSVRECTLAAAFGALRSASRAGRILLTVEYDVSQLNSLRRTGDTLNLEIEKVPGIDFGAELDIRHSLSNGHTKRSTVTVKGIVPASVADRCGAIQIGDELLAIDGITLEMISGMAEAYKLLRSESSVLRLELVPTKERRERQNGEKNIQKERKTKKWDEMEEQKEKKRLAKCDGMGPSQKLNPSLLPQLIAPVRFPPFSLPSLFRLPSLPLPSLSPRLIRARQLRVEEEEATTNLRRQNTKNGREKNCQASRRTSAGSVSARLSSVPDSMGTICHSESMEVTLNQDNTNKWSSFGIVLGKRRSGECCDADGTVPMPLLIERVERGSPAEKSGVLQPGDRIISINEWNTADGTVEEAQVSQVKPNHATASNAGSSYRPRHLAFALVLPYNKSDIRIPPFSFVPFLHLLCACSFSSARSVILLVEFSVIEPVLPPGPGTLFVVRLAKRGSSLGIVCRSEHKGAAKGEPLIISDIRMGSVAHRCGSIQAGDRIHSIDDIPLGACTVEESVRLLHRSAPIVKLCIAKGGGEEQDLLLGTSHSVVYSVEMCRKGRPLGVTIASAGGISDPIVISRLMPGELAERTGALHVGDRIVAINGEPIEGKKVGQVTQLLQQCADPLNIKLCRAESSHEPGQIGQMPSVGHCFSAKTANWCSPTELRFSNGIDETYEDTPKMGTPLKSVDSAVDSMEDSPPIGNKQNNLRHGTARLAHLRPSTSNNFQQVDRLSEQCCAGWDSGLSSAAATDSQSGRGQQQHNAATCQSTDAARTSLEERCCVCRNEQRSCPTTASTSPEWSTLTEKEDKEDWVRILDALETVGEEEMLRKLEECILSGQASNYTTNRGAKKCSNDFANFTQNGFLSCRFPSNFPIKGMNSLKTPLASTNYRAGESVRNIASVTLPRPQTPVSREKQKGEQMCHNGNTFVVELPPPMPSPRAASNALALLTQLNSNGKVGEVSSTVPPIIPSHNASTFAPSADEEDHHRVRCSSVVPFITSPTEDDGNCEQEEDENEANEEEEDQFDSEVFTIQLCRCPYTKSFGFSVCDGTADEAARGEREQQRQGGIYVKSVVKDGPADKSGRVQPGDRILNINRRSIQFLTCDLALPLLATDRVELLFITLTMASKIKPLICPSILNTDLSDLANECRKLMAAGADYLHLDVMDGHFVPNLTFGHPLIECLRNKLGNDAKLDVHMMVSNPSKWLDPLHKAGIDQFTFHWEALGEDEAVDTLIDRVKSKGIRCGLSIKPMTPVDKLMKFCEKIDTALIMTVEPGFGGQKFMQDQMEKVRQLRKAYPNLDIQVDGGVGLDNIEHCANAGANMIVSGTGIVRSADPRQTMQKMRETVEIASSKESLDV</sequence>
<comment type="catalytic activity">
    <reaction evidence="1">
        <text>D-ribulose 5-phosphate = D-xylulose 5-phosphate</text>
        <dbReference type="Rhea" id="RHEA:13677"/>
        <dbReference type="ChEBI" id="CHEBI:57737"/>
        <dbReference type="ChEBI" id="CHEBI:58121"/>
        <dbReference type="EC" id="5.1.3.1"/>
    </reaction>
</comment>
<keyword evidence="15" id="KW-0464">Manganese</keyword>
<organism evidence="21 22">
    <name type="scientific">Heterodera schachtii</name>
    <name type="common">Sugarbeet cyst nematode worm</name>
    <name type="synonym">Tylenchus schachtii</name>
    <dbReference type="NCBI Taxonomy" id="97005"/>
    <lineage>
        <taxon>Eukaryota</taxon>
        <taxon>Metazoa</taxon>
        <taxon>Ecdysozoa</taxon>
        <taxon>Nematoda</taxon>
        <taxon>Chromadorea</taxon>
        <taxon>Rhabditida</taxon>
        <taxon>Tylenchina</taxon>
        <taxon>Tylenchomorpha</taxon>
        <taxon>Tylenchoidea</taxon>
        <taxon>Heteroderidae</taxon>
        <taxon>Heteroderinae</taxon>
        <taxon>Heterodera</taxon>
    </lineage>
</organism>
<feature type="compositionally biased region" description="Basic and acidic residues" evidence="19">
    <location>
        <begin position="69"/>
        <end position="80"/>
    </location>
</feature>
<dbReference type="HAMAP" id="MF_02227">
    <property type="entry name" value="RPE"/>
    <property type="match status" value="1"/>
</dbReference>
<accession>A0ABD2KKJ6</accession>
<dbReference type="Pfam" id="PF00834">
    <property type="entry name" value="Ribul_P_3_epim"/>
    <property type="match status" value="1"/>
</dbReference>
<dbReference type="PROSITE" id="PS50106">
    <property type="entry name" value="PDZ"/>
    <property type="match status" value="7"/>
</dbReference>
<feature type="region of interest" description="Disordered" evidence="19">
    <location>
        <begin position="69"/>
        <end position="113"/>
    </location>
</feature>
<feature type="domain" description="PDZ" evidence="20">
    <location>
        <begin position="148"/>
        <end position="223"/>
    </location>
</feature>
<protein>
    <recommendedName>
        <fullName evidence="9">ribulose-phosphate 3-epimerase</fullName>
        <ecNumber evidence="9">5.1.3.1</ecNumber>
    </recommendedName>
</protein>
<keyword evidence="10" id="KW-0963">Cytoplasm</keyword>
<proteinExistence type="inferred from homology"/>
<evidence type="ECO:0000256" key="14">
    <source>
        <dbReference type="ARBA" id="ARBA00023004"/>
    </source>
</evidence>
<dbReference type="EMBL" id="JBICCN010000015">
    <property type="protein sequence ID" value="KAL3103302.1"/>
    <property type="molecule type" value="Genomic_DNA"/>
</dbReference>
<comment type="subcellular location">
    <subcellularLocation>
        <location evidence="6">Cytoplasm</location>
    </subcellularLocation>
</comment>
<dbReference type="InterPro" id="IPR001478">
    <property type="entry name" value="PDZ"/>
</dbReference>
<comment type="caution">
    <text evidence="21">The sequence shown here is derived from an EMBL/GenBank/DDBJ whole genome shotgun (WGS) entry which is preliminary data.</text>
</comment>